<dbReference type="STRING" id="631362.Thi970DRAFT_03923"/>
<accession>H8Z4P0</accession>
<evidence type="ECO:0000256" key="3">
    <source>
        <dbReference type="ARBA" id="ARBA00006380"/>
    </source>
</evidence>
<evidence type="ECO:0000256" key="7">
    <source>
        <dbReference type="ARBA" id="ARBA00022679"/>
    </source>
</evidence>
<comment type="similarity">
    <text evidence="3">Belongs to the glycosyltransferase group 1 family. Glycosyltransferase 30 subfamily.</text>
</comment>
<evidence type="ECO:0000256" key="6">
    <source>
        <dbReference type="ARBA" id="ARBA00022519"/>
    </source>
</evidence>
<keyword evidence="13" id="KW-1003">Cell membrane</keyword>
<dbReference type="RefSeq" id="WP_009150700.1">
    <property type="nucleotide sequence ID" value="NZ_CP121471.1"/>
</dbReference>
<dbReference type="InterPro" id="IPR039901">
    <property type="entry name" value="Kdotransferase"/>
</dbReference>
<keyword evidence="6" id="KW-0997">Cell inner membrane</keyword>
<feature type="site" description="Transition state stabilizer" evidence="12">
    <location>
        <position position="155"/>
    </location>
</feature>
<proteinExistence type="inferred from homology"/>
<evidence type="ECO:0000313" key="16">
    <source>
        <dbReference type="EMBL" id="EIC20297.1"/>
    </source>
</evidence>
<dbReference type="InterPro" id="IPR001296">
    <property type="entry name" value="Glyco_trans_1"/>
</dbReference>
<dbReference type="AlphaFoldDB" id="H8Z4P0"/>
<dbReference type="UniPathway" id="UPA00958"/>
<dbReference type="GO" id="GO:0009244">
    <property type="term" value="P:lipopolysaccharide core region biosynthetic process"/>
    <property type="evidence" value="ECO:0007669"/>
    <property type="project" value="UniProtKB-UniRule"/>
</dbReference>
<evidence type="ECO:0000256" key="10">
    <source>
        <dbReference type="ARBA" id="ARBA00049183"/>
    </source>
</evidence>
<evidence type="ECO:0000256" key="12">
    <source>
        <dbReference type="PIRSR" id="PIRSR639901-2"/>
    </source>
</evidence>
<evidence type="ECO:0000259" key="14">
    <source>
        <dbReference type="Pfam" id="PF00534"/>
    </source>
</evidence>
<dbReference type="EMBL" id="JH603170">
    <property type="protein sequence ID" value="EIC20297.1"/>
    <property type="molecule type" value="Genomic_DNA"/>
</dbReference>
<protein>
    <recommendedName>
        <fullName evidence="5 13">3-deoxy-D-manno-octulosonic acid transferase</fullName>
        <shortName evidence="13">Kdo transferase</shortName>
        <ecNumber evidence="4 13">2.4.99.12</ecNumber>
    </recommendedName>
    <alternativeName>
        <fullName evidence="9 13">Lipid IV(A) 3-deoxy-D-manno-octulosonic acid transferase</fullName>
    </alternativeName>
</protein>
<dbReference type="HOGENOM" id="CLU_036146_2_0_6"/>
<dbReference type="PANTHER" id="PTHR42755">
    <property type="entry name" value="3-DEOXY-MANNO-OCTULOSONATE CYTIDYLYLTRANSFERASE"/>
    <property type="match status" value="1"/>
</dbReference>
<evidence type="ECO:0000256" key="11">
    <source>
        <dbReference type="PIRSR" id="PIRSR639901-1"/>
    </source>
</evidence>
<sequence>MLFLVVYAQVEWGVPPVFLDKERPMIRRRLYSTLLYLLLPALLLRLLWRSLRAPAYRERWRERLGFYNQPSGPATIWVHAVSVGEVQAAQPMIRHLLLRDPAARILVTTTTPTGARRLGELFGDRVAHLYCPFDLTPVVRRFLARVSPRLAIVMETEIWPNLLAECERRGIPVLLVNARLSQRSASGYKRAQPLAGESMRRLTLIAAQTQADAERFIGLGVPAERVAVTGSIKFDLQLPASLTDQAEVMRRCWGSNRPVWVAASTHEGEEDLLLQAHARLRERLPAALLVLVPRHPDRFDRVAALAQRRGFRLARRSAGQACCDQASLYLGDTMGELVSFIAAADAAFVGGSLVPTGGHNLLEAAAVGVPVIVGPHVFNFLEVTRVLIEHQAAVQVRSVDELTDRLHLWLTDAAERARIGENGRQAVAANRGALKRLLGLIDPYLDGLSAAAPTT</sequence>
<reference evidence="16 17" key="2">
    <citation type="submission" date="2011-11" db="EMBL/GenBank/DDBJ databases">
        <authorList>
            <consortium name="US DOE Joint Genome Institute"/>
            <person name="Lucas S."/>
            <person name="Han J."/>
            <person name="Lapidus A."/>
            <person name="Cheng J.-F."/>
            <person name="Goodwin L."/>
            <person name="Pitluck S."/>
            <person name="Peters L."/>
            <person name="Ovchinnikova G."/>
            <person name="Zhang X."/>
            <person name="Detter J.C."/>
            <person name="Han C."/>
            <person name="Tapia R."/>
            <person name="Land M."/>
            <person name="Hauser L."/>
            <person name="Kyrpides N."/>
            <person name="Ivanova N."/>
            <person name="Pagani I."/>
            <person name="Vogl K."/>
            <person name="Liu Z."/>
            <person name="Overmann J."/>
            <person name="Frigaard N.-U."/>
            <person name="Bryant D."/>
            <person name="Woyke T."/>
        </authorList>
    </citation>
    <scope>NUCLEOTIDE SEQUENCE [LARGE SCALE GENOMIC DNA]</scope>
    <source>
        <strain evidence="16 17">970</strain>
    </source>
</reference>
<evidence type="ECO:0000256" key="8">
    <source>
        <dbReference type="ARBA" id="ARBA00022968"/>
    </source>
</evidence>
<dbReference type="Proteomes" id="UP000002964">
    <property type="component" value="Unassembled WGS sequence"/>
</dbReference>
<gene>
    <name evidence="16" type="ORF">Thi970DRAFT_03923</name>
</gene>
<keyword evidence="13" id="KW-1133">Transmembrane helix</keyword>
<dbReference type="Pfam" id="PF04413">
    <property type="entry name" value="Glycos_transf_N"/>
    <property type="match status" value="1"/>
</dbReference>
<feature type="domain" description="3-deoxy-D-manno-octulosonic-acid transferase N-terminal" evidence="15">
    <location>
        <begin position="58"/>
        <end position="235"/>
    </location>
</feature>
<feature type="active site" description="Proton acceptor" evidence="11">
    <location>
        <position position="85"/>
    </location>
</feature>
<keyword evidence="7 13" id="KW-0808">Transferase</keyword>
<feature type="domain" description="Glycosyl transferase family 1" evidence="14">
    <location>
        <begin position="271"/>
        <end position="425"/>
    </location>
</feature>
<name>H8Z4P0_9GAMM</name>
<evidence type="ECO:0000256" key="13">
    <source>
        <dbReference type="RuleBase" id="RU365103"/>
    </source>
</evidence>
<keyword evidence="13" id="KW-0812">Transmembrane</keyword>
<evidence type="ECO:0000256" key="2">
    <source>
        <dbReference type="ARBA" id="ARBA00004713"/>
    </source>
</evidence>
<dbReference type="SUPFAM" id="SSF53756">
    <property type="entry name" value="UDP-Glycosyltransferase/glycogen phosphorylase"/>
    <property type="match status" value="1"/>
</dbReference>
<evidence type="ECO:0000256" key="1">
    <source>
        <dbReference type="ARBA" id="ARBA00004388"/>
    </source>
</evidence>
<organism evidence="16 17">
    <name type="scientific">Thiorhodovibrio frisius</name>
    <dbReference type="NCBI Taxonomy" id="631362"/>
    <lineage>
        <taxon>Bacteria</taxon>
        <taxon>Pseudomonadati</taxon>
        <taxon>Pseudomonadota</taxon>
        <taxon>Gammaproteobacteria</taxon>
        <taxon>Chromatiales</taxon>
        <taxon>Chromatiaceae</taxon>
        <taxon>Thiorhodovibrio</taxon>
    </lineage>
</organism>
<dbReference type="FunFam" id="3.40.50.11720:FF:000001">
    <property type="entry name" value="3-deoxy-D-manno-octulosonic acid transferase"/>
    <property type="match status" value="1"/>
</dbReference>
<comment type="pathway">
    <text evidence="2 13">Bacterial outer membrane biogenesis; LPS core biosynthesis.</text>
</comment>
<feature type="site" description="Transition state stabilizer" evidence="12">
    <location>
        <position position="233"/>
    </location>
</feature>
<feature type="transmembrane region" description="Helical" evidence="13">
    <location>
        <begin position="30"/>
        <end position="48"/>
    </location>
</feature>
<comment type="catalytic activity">
    <reaction evidence="10 13">
        <text>lipid IVA (E. coli) + CMP-3-deoxy-beta-D-manno-octulosonate = alpha-Kdo-(2-&gt;6)-lipid IVA (E. coli) + CMP + H(+)</text>
        <dbReference type="Rhea" id="RHEA:28066"/>
        <dbReference type="ChEBI" id="CHEBI:15378"/>
        <dbReference type="ChEBI" id="CHEBI:58603"/>
        <dbReference type="ChEBI" id="CHEBI:60364"/>
        <dbReference type="ChEBI" id="CHEBI:60377"/>
        <dbReference type="ChEBI" id="CHEBI:85987"/>
        <dbReference type="EC" id="2.4.99.12"/>
    </reaction>
</comment>
<dbReference type="GO" id="GO:0009245">
    <property type="term" value="P:lipid A biosynthetic process"/>
    <property type="evidence" value="ECO:0007669"/>
    <property type="project" value="TreeGrafter"/>
</dbReference>
<evidence type="ECO:0000256" key="5">
    <source>
        <dbReference type="ARBA" id="ARBA00019077"/>
    </source>
</evidence>
<evidence type="ECO:0000256" key="9">
    <source>
        <dbReference type="ARBA" id="ARBA00031445"/>
    </source>
</evidence>
<keyword evidence="8" id="KW-0735">Signal-anchor</keyword>
<dbReference type="eggNOG" id="COG1519">
    <property type="taxonomic scope" value="Bacteria"/>
</dbReference>
<evidence type="ECO:0000259" key="15">
    <source>
        <dbReference type="Pfam" id="PF04413"/>
    </source>
</evidence>
<dbReference type="NCBIfam" id="NF004388">
    <property type="entry name" value="PRK05749.1-4"/>
    <property type="match status" value="1"/>
</dbReference>
<dbReference type="InterPro" id="IPR007507">
    <property type="entry name" value="Glycos_transf_N"/>
</dbReference>
<keyword evidence="13" id="KW-0472">Membrane</keyword>
<comment type="function">
    <text evidence="13">Involved in lipopolysaccharide (LPS) biosynthesis. Catalyzes the transfer of 3-deoxy-D-manno-octulosonate (Kdo) residue(s) from CMP-Kdo to lipid IV(A), the tetraacyldisaccharide-1,4'-bisphosphate precursor of lipid A.</text>
</comment>
<evidence type="ECO:0000313" key="17">
    <source>
        <dbReference type="Proteomes" id="UP000002964"/>
    </source>
</evidence>
<evidence type="ECO:0000256" key="4">
    <source>
        <dbReference type="ARBA" id="ARBA00012621"/>
    </source>
</evidence>
<dbReference type="FunFam" id="3.40.50.2000:FF:000032">
    <property type="entry name" value="3-deoxy-D-manno-octulosonic acid transferase"/>
    <property type="match status" value="1"/>
</dbReference>
<keyword evidence="13" id="KW-0448">Lipopolysaccharide biosynthesis</keyword>
<keyword evidence="17" id="KW-1185">Reference proteome</keyword>
<dbReference type="GO" id="GO:0043842">
    <property type="term" value="F:Kdo transferase activity"/>
    <property type="evidence" value="ECO:0007669"/>
    <property type="project" value="UniProtKB-EC"/>
</dbReference>
<comment type="subcellular location">
    <subcellularLocation>
        <location evidence="1">Cell inner membrane</location>
        <topology evidence="1">Single-pass membrane protein</topology>
        <orientation evidence="1">Cytoplasmic side</orientation>
    </subcellularLocation>
    <subcellularLocation>
        <location evidence="13">Cell membrane</location>
    </subcellularLocation>
</comment>
<reference evidence="17" key="1">
    <citation type="submission" date="2011-06" db="EMBL/GenBank/DDBJ databases">
        <authorList>
            <consortium name="US DOE Joint Genome Institute (JGI-PGF)"/>
            <person name="Lucas S."/>
            <person name="Han J."/>
            <person name="Lapidus A."/>
            <person name="Cheng J.-F."/>
            <person name="Goodwin L."/>
            <person name="Pitluck S."/>
            <person name="Peters L."/>
            <person name="Land M.L."/>
            <person name="Hauser L."/>
            <person name="Vogl K."/>
            <person name="Liu Z."/>
            <person name="Overmann J."/>
            <person name="Frigaard N.-U."/>
            <person name="Bryant D.A."/>
            <person name="Woyke T.J."/>
        </authorList>
    </citation>
    <scope>NUCLEOTIDE SEQUENCE [LARGE SCALE GENOMIC DNA]</scope>
    <source>
        <strain evidence="17">970</strain>
    </source>
</reference>
<dbReference type="Pfam" id="PF00534">
    <property type="entry name" value="Glycos_transf_1"/>
    <property type="match status" value="1"/>
</dbReference>
<dbReference type="Gene3D" id="3.40.50.11720">
    <property type="entry name" value="3-Deoxy-D-manno-octulosonic-acid transferase, N-terminal domain"/>
    <property type="match status" value="1"/>
</dbReference>
<dbReference type="InterPro" id="IPR038107">
    <property type="entry name" value="Glycos_transf_N_sf"/>
</dbReference>
<dbReference type="EC" id="2.4.99.12" evidence="4 13"/>
<dbReference type="GO" id="GO:0005886">
    <property type="term" value="C:plasma membrane"/>
    <property type="evidence" value="ECO:0007669"/>
    <property type="project" value="UniProtKB-SubCell"/>
</dbReference>
<dbReference type="PANTHER" id="PTHR42755:SF1">
    <property type="entry name" value="3-DEOXY-D-MANNO-OCTULOSONIC ACID TRANSFERASE, MITOCHONDRIAL-RELATED"/>
    <property type="match status" value="1"/>
</dbReference>
<dbReference type="Gene3D" id="3.40.50.2000">
    <property type="entry name" value="Glycogen Phosphorylase B"/>
    <property type="match status" value="1"/>
</dbReference>